<evidence type="ECO:0000256" key="4">
    <source>
        <dbReference type="ARBA" id="ARBA00023235"/>
    </source>
</evidence>
<dbReference type="Pfam" id="PF00160">
    <property type="entry name" value="Pro_isomerase"/>
    <property type="match status" value="1"/>
</dbReference>
<gene>
    <name evidence="7" type="ORF">A3D99_00740</name>
</gene>
<comment type="catalytic activity">
    <reaction evidence="5">
        <text>[protein]-peptidylproline (omega=180) = [protein]-peptidylproline (omega=0)</text>
        <dbReference type="Rhea" id="RHEA:16237"/>
        <dbReference type="Rhea" id="RHEA-COMP:10747"/>
        <dbReference type="Rhea" id="RHEA-COMP:10748"/>
        <dbReference type="ChEBI" id="CHEBI:83833"/>
        <dbReference type="ChEBI" id="CHEBI:83834"/>
        <dbReference type="EC" id="5.2.1.8"/>
    </reaction>
</comment>
<dbReference type="CDD" id="cd00317">
    <property type="entry name" value="cyclophilin"/>
    <property type="match status" value="1"/>
</dbReference>
<evidence type="ECO:0000256" key="2">
    <source>
        <dbReference type="ARBA" id="ARBA00007365"/>
    </source>
</evidence>
<evidence type="ECO:0000313" key="8">
    <source>
        <dbReference type="Proteomes" id="UP000177528"/>
    </source>
</evidence>
<evidence type="ECO:0000313" key="7">
    <source>
        <dbReference type="EMBL" id="OGY35062.1"/>
    </source>
</evidence>
<dbReference type="Gene3D" id="2.40.100.10">
    <property type="entry name" value="Cyclophilin-like"/>
    <property type="match status" value="1"/>
</dbReference>
<dbReference type="PROSITE" id="PS50072">
    <property type="entry name" value="CSA_PPIASE_2"/>
    <property type="match status" value="1"/>
</dbReference>
<dbReference type="PANTHER" id="PTHR45625:SF4">
    <property type="entry name" value="PEPTIDYLPROLYL ISOMERASE DOMAIN AND WD REPEAT-CONTAINING PROTEIN 1"/>
    <property type="match status" value="1"/>
</dbReference>
<dbReference type="GO" id="GO:0006457">
    <property type="term" value="P:protein folding"/>
    <property type="evidence" value="ECO:0007669"/>
    <property type="project" value="InterPro"/>
</dbReference>
<dbReference type="InterPro" id="IPR044666">
    <property type="entry name" value="Cyclophilin_A-like"/>
</dbReference>
<dbReference type="Proteomes" id="UP000177528">
    <property type="component" value="Unassembled WGS sequence"/>
</dbReference>
<name>A0A1G1X4X2_9BACT</name>
<dbReference type="PROSITE" id="PS00170">
    <property type="entry name" value="CSA_PPIASE_1"/>
    <property type="match status" value="1"/>
</dbReference>
<keyword evidence="4 5" id="KW-0413">Isomerase</keyword>
<sequence>MEPNKPEQAVATPESTGVANVILKTNQGDIGIVLAMDKAPISAGNFLKLATDGFYNKVKFHRVISGFMIQAGDPNTKGDDTASYGTGGPGYTIADEFTNGLPNDRGTIAMANTGRPNSSGSQFFINLVDNAFLNGGYSVFGKVVSGMEVVDAIGKTQTANEQPVTPIVIESVEVK</sequence>
<evidence type="ECO:0000256" key="3">
    <source>
        <dbReference type="ARBA" id="ARBA00023110"/>
    </source>
</evidence>
<comment type="caution">
    <text evidence="7">The sequence shown here is derived from an EMBL/GenBank/DDBJ whole genome shotgun (WGS) entry which is preliminary data.</text>
</comment>
<dbReference type="GO" id="GO:0003755">
    <property type="term" value="F:peptidyl-prolyl cis-trans isomerase activity"/>
    <property type="evidence" value="ECO:0007669"/>
    <property type="project" value="UniProtKB-UniRule"/>
</dbReference>
<dbReference type="SUPFAM" id="SSF50891">
    <property type="entry name" value="Cyclophilin-like"/>
    <property type="match status" value="1"/>
</dbReference>
<dbReference type="InterPro" id="IPR024936">
    <property type="entry name" value="Cyclophilin-type_PPIase"/>
</dbReference>
<dbReference type="InterPro" id="IPR002130">
    <property type="entry name" value="Cyclophilin-type_PPIase_dom"/>
</dbReference>
<evidence type="ECO:0000256" key="5">
    <source>
        <dbReference type="RuleBase" id="RU363019"/>
    </source>
</evidence>
<dbReference type="InterPro" id="IPR029000">
    <property type="entry name" value="Cyclophilin-like_dom_sf"/>
</dbReference>
<comment type="function">
    <text evidence="1 5">PPIases accelerate the folding of proteins. It catalyzes the cis-trans isomerization of proline imidic peptide bonds in oligopeptides.</text>
</comment>
<dbReference type="AlphaFoldDB" id="A0A1G1X4X2"/>
<reference evidence="7 8" key="1">
    <citation type="journal article" date="2016" name="Nat. Commun.">
        <title>Thousands of microbial genomes shed light on interconnected biogeochemical processes in an aquifer system.</title>
        <authorList>
            <person name="Anantharaman K."/>
            <person name="Brown C.T."/>
            <person name="Hug L.A."/>
            <person name="Sharon I."/>
            <person name="Castelle C.J."/>
            <person name="Probst A.J."/>
            <person name="Thomas B.C."/>
            <person name="Singh A."/>
            <person name="Wilkins M.J."/>
            <person name="Karaoz U."/>
            <person name="Brodie E.L."/>
            <person name="Williams K.H."/>
            <person name="Hubbard S.S."/>
            <person name="Banfield J.F."/>
        </authorList>
    </citation>
    <scope>NUCLEOTIDE SEQUENCE [LARGE SCALE GENOMIC DNA]</scope>
</reference>
<dbReference type="PANTHER" id="PTHR45625">
    <property type="entry name" value="PEPTIDYL-PROLYL CIS-TRANS ISOMERASE-RELATED"/>
    <property type="match status" value="1"/>
</dbReference>
<proteinExistence type="inferred from homology"/>
<feature type="domain" description="PPIase cyclophilin-type" evidence="6">
    <location>
        <begin position="28"/>
        <end position="174"/>
    </location>
</feature>
<dbReference type="EC" id="5.2.1.8" evidence="5"/>
<dbReference type="InterPro" id="IPR020892">
    <property type="entry name" value="Cyclophilin-type_PPIase_CS"/>
</dbReference>
<evidence type="ECO:0000256" key="1">
    <source>
        <dbReference type="ARBA" id="ARBA00002388"/>
    </source>
</evidence>
<accession>A0A1G1X4X2</accession>
<dbReference type="PRINTS" id="PR00153">
    <property type="entry name" value="CSAPPISMRASE"/>
</dbReference>
<evidence type="ECO:0000259" key="6">
    <source>
        <dbReference type="PROSITE" id="PS50072"/>
    </source>
</evidence>
<comment type="similarity">
    <text evidence="2 5">Belongs to the cyclophilin-type PPIase family.</text>
</comment>
<protein>
    <recommendedName>
        <fullName evidence="5">Peptidyl-prolyl cis-trans isomerase</fullName>
        <shortName evidence="5">PPIase</shortName>
        <ecNumber evidence="5">5.2.1.8</ecNumber>
    </recommendedName>
</protein>
<organism evidence="7 8">
    <name type="scientific">Candidatus Andersenbacteria bacterium RIFCSPHIGHO2_12_FULL_45_11</name>
    <dbReference type="NCBI Taxonomy" id="1797281"/>
    <lineage>
        <taxon>Bacteria</taxon>
        <taxon>Candidatus Anderseniibacteriota</taxon>
    </lineage>
</organism>
<dbReference type="EMBL" id="MHHR01000005">
    <property type="protein sequence ID" value="OGY35062.1"/>
    <property type="molecule type" value="Genomic_DNA"/>
</dbReference>
<keyword evidence="3 5" id="KW-0697">Rotamase</keyword>
<dbReference type="PIRSF" id="PIRSF001467">
    <property type="entry name" value="Peptidylpro_ismrse"/>
    <property type="match status" value="1"/>
</dbReference>